<keyword evidence="2" id="KW-1185">Reference proteome</keyword>
<dbReference type="RefSeq" id="WP_204466852.1">
    <property type="nucleotide sequence ID" value="NZ_JAFBCV010000009.1"/>
</dbReference>
<accession>A0ABS2SVV8</accession>
<gene>
    <name evidence="1" type="ORF">JOC54_002937</name>
</gene>
<dbReference type="Proteomes" id="UP001179280">
    <property type="component" value="Unassembled WGS sequence"/>
</dbReference>
<comment type="caution">
    <text evidence="1">The sequence shown here is derived from an EMBL/GenBank/DDBJ whole genome shotgun (WGS) entry which is preliminary data.</text>
</comment>
<proteinExistence type="predicted"/>
<protein>
    <submittedName>
        <fullName evidence="1">DNA-binding MarR family transcriptional regulator</fullName>
    </submittedName>
</protein>
<dbReference type="GO" id="GO:0003677">
    <property type="term" value="F:DNA binding"/>
    <property type="evidence" value="ECO:0007669"/>
    <property type="project" value="UniProtKB-KW"/>
</dbReference>
<evidence type="ECO:0000313" key="1">
    <source>
        <dbReference type="EMBL" id="MBM7839657.1"/>
    </source>
</evidence>
<organism evidence="1 2">
    <name type="scientific">Shouchella xiaoxiensis</name>
    <dbReference type="NCBI Taxonomy" id="766895"/>
    <lineage>
        <taxon>Bacteria</taxon>
        <taxon>Bacillati</taxon>
        <taxon>Bacillota</taxon>
        <taxon>Bacilli</taxon>
        <taxon>Bacillales</taxon>
        <taxon>Bacillaceae</taxon>
        <taxon>Shouchella</taxon>
    </lineage>
</organism>
<dbReference type="EMBL" id="JAFBCV010000009">
    <property type="protein sequence ID" value="MBM7839657.1"/>
    <property type="molecule type" value="Genomic_DNA"/>
</dbReference>
<keyword evidence="1" id="KW-0238">DNA-binding</keyword>
<reference evidence="1" key="1">
    <citation type="submission" date="2021-01" db="EMBL/GenBank/DDBJ databases">
        <title>Genomic Encyclopedia of Type Strains, Phase IV (KMG-IV): sequencing the most valuable type-strain genomes for metagenomic binning, comparative biology and taxonomic classification.</title>
        <authorList>
            <person name="Goeker M."/>
        </authorList>
    </citation>
    <scope>NUCLEOTIDE SEQUENCE</scope>
    <source>
        <strain evidence="1">DSM 21943</strain>
    </source>
</reference>
<name>A0ABS2SVV8_9BACI</name>
<sequence length="262" mass="30440">MNVLDYILINKRTGEVISDVAFYRTKNQQKGWQEKRRRLMARGSGQDRFVACFPATMNENLGTLSLSEAGALLKLLFYLSINQQGKLVVEQGMVLQVAYLSFVFDRSRSSTLKLLKSLEQAGVLFKKRENQFCTFYINEKYHHRGRLNKRKFVKLAIGTYSLTHIFPLKLVEAGFLYKLIPYLHFQTNELVMEPDEPNLDQVQPLNRNTIAGLLDCDPKRVTQLMNRLDETGVIRKSRGKKGYTYKVNRGILYRTYEYNQGF</sequence>
<evidence type="ECO:0000313" key="2">
    <source>
        <dbReference type="Proteomes" id="UP001179280"/>
    </source>
</evidence>